<reference evidence="2 3" key="1">
    <citation type="submission" date="2019-08" db="EMBL/GenBank/DDBJ databases">
        <authorList>
            <person name="Wang G."/>
            <person name="Xu Z."/>
        </authorList>
    </citation>
    <scope>NUCLEOTIDE SEQUENCE [LARGE SCALE GENOMIC DNA]</scope>
    <source>
        <strain evidence="2 3">ZX</strain>
    </source>
</reference>
<evidence type="ECO:0000259" key="1">
    <source>
        <dbReference type="Pfam" id="PF03167"/>
    </source>
</evidence>
<accession>A0A5D9BZB1</accession>
<organism evidence="2 3">
    <name type="scientific">Sphingomonas montanisoli</name>
    <dbReference type="NCBI Taxonomy" id="2606412"/>
    <lineage>
        <taxon>Bacteria</taxon>
        <taxon>Pseudomonadati</taxon>
        <taxon>Pseudomonadota</taxon>
        <taxon>Alphaproteobacteria</taxon>
        <taxon>Sphingomonadales</taxon>
        <taxon>Sphingomonadaceae</taxon>
        <taxon>Sphingomonas</taxon>
    </lineage>
</organism>
<comment type="caution">
    <text evidence="2">The sequence shown here is derived from an EMBL/GenBank/DDBJ whole genome shotgun (WGS) entry which is preliminary data.</text>
</comment>
<dbReference type="SUPFAM" id="SSF52141">
    <property type="entry name" value="Uracil-DNA glycosylase-like"/>
    <property type="match status" value="1"/>
</dbReference>
<evidence type="ECO:0000313" key="2">
    <source>
        <dbReference type="EMBL" id="TZG24462.1"/>
    </source>
</evidence>
<dbReference type="InterPro" id="IPR036895">
    <property type="entry name" value="Uracil-DNA_glycosylase-like_sf"/>
</dbReference>
<dbReference type="Pfam" id="PF03167">
    <property type="entry name" value="UDG"/>
    <property type="match status" value="1"/>
</dbReference>
<dbReference type="RefSeq" id="WP_149524071.1">
    <property type="nucleotide sequence ID" value="NZ_VTOU01000006.1"/>
</dbReference>
<dbReference type="InterPro" id="IPR005122">
    <property type="entry name" value="Uracil-DNA_glycosylase-like"/>
</dbReference>
<proteinExistence type="predicted"/>
<name>A0A5D9BZB1_9SPHN</name>
<dbReference type="CDD" id="cd10035">
    <property type="entry name" value="UDG_like"/>
    <property type="match status" value="1"/>
</dbReference>
<protein>
    <submittedName>
        <fullName evidence="2">Uracil-DNA glycosylase</fullName>
    </submittedName>
</protein>
<dbReference type="EMBL" id="VTOU01000006">
    <property type="protein sequence ID" value="TZG24462.1"/>
    <property type="molecule type" value="Genomic_DNA"/>
</dbReference>
<gene>
    <name evidence="2" type="ORF">FYJ91_19940</name>
</gene>
<feature type="domain" description="Uracil-DNA glycosylase-like" evidence="1">
    <location>
        <begin position="41"/>
        <end position="176"/>
    </location>
</feature>
<dbReference type="AlphaFoldDB" id="A0A5D9BZB1"/>
<dbReference type="Proteomes" id="UP000322077">
    <property type="component" value="Unassembled WGS sequence"/>
</dbReference>
<evidence type="ECO:0000313" key="3">
    <source>
        <dbReference type="Proteomes" id="UP000322077"/>
    </source>
</evidence>
<dbReference type="Gene3D" id="3.40.470.10">
    <property type="entry name" value="Uracil-DNA glycosylase-like domain"/>
    <property type="match status" value="1"/>
</dbReference>
<keyword evidence="3" id="KW-1185">Reference proteome</keyword>
<sequence>MDPDADDRQGLLRFPHMVPLENWRNTVAQGRPVPHFDPRDGGIDARLFILLETPGPGDAPVRFVSRDNAGGTQRNLARFLDGAGITRTDMLLWNCVPWIVHAPGARGRPLRRAEIREGLATLPGLLALLPRLTTVVLAGRVAREAAPVIAAGRPNVALFTMPHPSPANVCTSPAVPAAIRDTLSAAAARLGSMYKEGGFA</sequence>